<dbReference type="EMBL" id="LGRX02019945">
    <property type="protein sequence ID" value="KAK3257958.1"/>
    <property type="molecule type" value="Genomic_DNA"/>
</dbReference>
<dbReference type="Proteomes" id="UP001190700">
    <property type="component" value="Unassembled WGS sequence"/>
</dbReference>
<evidence type="ECO:0000256" key="1">
    <source>
        <dbReference type="SAM" id="MobiDB-lite"/>
    </source>
</evidence>
<organism evidence="2 3">
    <name type="scientific">Cymbomonas tetramitiformis</name>
    <dbReference type="NCBI Taxonomy" id="36881"/>
    <lineage>
        <taxon>Eukaryota</taxon>
        <taxon>Viridiplantae</taxon>
        <taxon>Chlorophyta</taxon>
        <taxon>Pyramimonadophyceae</taxon>
        <taxon>Pyramimonadales</taxon>
        <taxon>Pyramimonadaceae</taxon>
        <taxon>Cymbomonas</taxon>
    </lineage>
</organism>
<keyword evidence="3" id="KW-1185">Reference proteome</keyword>
<name>A0AAE0KRE9_9CHLO</name>
<reference evidence="2 3" key="1">
    <citation type="journal article" date="2015" name="Genome Biol. Evol.">
        <title>Comparative Genomics of a Bacterivorous Green Alga Reveals Evolutionary Causalities and Consequences of Phago-Mixotrophic Mode of Nutrition.</title>
        <authorList>
            <person name="Burns J.A."/>
            <person name="Paasch A."/>
            <person name="Narechania A."/>
            <person name="Kim E."/>
        </authorList>
    </citation>
    <scope>NUCLEOTIDE SEQUENCE [LARGE SCALE GENOMIC DNA]</scope>
    <source>
        <strain evidence="2 3">PLY_AMNH</strain>
    </source>
</reference>
<evidence type="ECO:0000313" key="3">
    <source>
        <dbReference type="Proteomes" id="UP001190700"/>
    </source>
</evidence>
<comment type="caution">
    <text evidence="2">The sequence shown here is derived from an EMBL/GenBank/DDBJ whole genome shotgun (WGS) entry which is preliminary data.</text>
</comment>
<proteinExistence type="predicted"/>
<accession>A0AAE0KRE9</accession>
<feature type="compositionally biased region" description="Basic and acidic residues" evidence="1">
    <location>
        <begin position="84"/>
        <end position="94"/>
    </location>
</feature>
<evidence type="ECO:0000313" key="2">
    <source>
        <dbReference type="EMBL" id="KAK3257958.1"/>
    </source>
</evidence>
<feature type="region of interest" description="Disordered" evidence="1">
    <location>
        <begin position="73"/>
        <end position="94"/>
    </location>
</feature>
<dbReference type="AlphaFoldDB" id="A0AAE0KRE9"/>
<gene>
    <name evidence="2" type="ORF">CYMTET_32977</name>
</gene>
<sequence length="94" mass="10276">MQKVLEAMGLVEEARGANMHLPPHVPNADDVKKLSDHSRAQKLLLSSTLRIGFGWLDTWGHLGVHGFCRSRGRGGPAPLAQLQRADRAVTEALE</sequence>
<protein>
    <submittedName>
        <fullName evidence="2">Uncharacterized protein</fullName>
    </submittedName>
</protein>